<evidence type="ECO:0000256" key="6">
    <source>
        <dbReference type="ARBA" id="ARBA00023015"/>
    </source>
</evidence>
<dbReference type="GO" id="GO:0016989">
    <property type="term" value="F:sigma factor antagonist activity"/>
    <property type="evidence" value="ECO:0007669"/>
    <property type="project" value="TreeGrafter"/>
</dbReference>
<feature type="region of interest" description="Disordered" evidence="11">
    <location>
        <begin position="62"/>
        <end position="117"/>
    </location>
</feature>
<evidence type="ECO:0000256" key="1">
    <source>
        <dbReference type="ARBA" id="ARBA00004167"/>
    </source>
</evidence>
<keyword evidence="6" id="KW-0805">Transcription regulation</keyword>
<dbReference type="STRING" id="471853.Bcav_3433"/>
<evidence type="ECO:0000313" key="15">
    <source>
        <dbReference type="Proteomes" id="UP000007962"/>
    </source>
</evidence>
<keyword evidence="7 12" id="KW-0472">Membrane</keyword>
<organism evidence="14 15">
    <name type="scientific">Beutenbergia cavernae (strain ATCC BAA-8 / DSM 12333 / CCUG 43141 / JCM 11478 / NBRC 16432 / NCIMB 13614 / HKI 0122)</name>
    <dbReference type="NCBI Taxonomy" id="471853"/>
    <lineage>
        <taxon>Bacteria</taxon>
        <taxon>Bacillati</taxon>
        <taxon>Actinomycetota</taxon>
        <taxon>Actinomycetes</taxon>
        <taxon>Micrococcales</taxon>
        <taxon>Beutenbergiaceae</taxon>
        <taxon>Beutenbergia</taxon>
    </lineage>
</organism>
<dbReference type="EMBL" id="CP001618">
    <property type="protein sequence ID" value="ACQ81675.1"/>
    <property type="molecule type" value="Genomic_DNA"/>
</dbReference>
<feature type="region of interest" description="Disordered" evidence="11">
    <location>
        <begin position="1"/>
        <end position="24"/>
    </location>
</feature>
<dbReference type="KEGG" id="bcv:Bcav_3433"/>
<dbReference type="AlphaFoldDB" id="C5C250"/>
<dbReference type="Pfam" id="PF10099">
    <property type="entry name" value="RskA_C"/>
    <property type="match status" value="1"/>
</dbReference>
<evidence type="ECO:0000256" key="7">
    <source>
        <dbReference type="ARBA" id="ARBA00023136"/>
    </source>
</evidence>
<dbReference type="InterPro" id="IPR018764">
    <property type="entry name" value="RskA_C"/>
</dbReference>
<dbReference type="RefSeq" id="WP_015883912.1">
    <property type="nucleotide sequence ID" value="NC_012669.1"/>
</dbReference>
<evidence type="ECO:0000256" key="2">
    <source>
        <dbReference type="ARBA" id="ARBA00004236"/>
    </source>
</evidence>
<keyword evidence="8" id="KW-0804">Transcription</keyword>
<evidence type="ECO:0000256" key="11">
    <source>
        <dbReference type="SAM" id="MobiDB-lite"/>
    </source>
</evidence>
<evidence type="ECO:0000313" key="14">
    <source>
        <dbReference type="EMBL" id="ACQ81675.1"/>
    </source>
</evidence>
<evidence type="ECO:0000256" key="5">
    <source>
        <dbReference type="ARBA" id="ARBA00022989"/>
    </source>
</evidence>
<proteinExistence type="predicted"/>
<dbReference type="Gene3D" id="1.10.10.1320">
    <property type="entry name" value="Anti-sigma factor, zinc-finger domain"/>
    <property type="match status" value="1"/>
</dbReference>
<feature type="domain" description="Anti-sigma K factor RskA C-terminal" evidence="13">
    <location>
        <begin position="126"/>
        <end position="259"/>
    </location>
</feature>
<keyword evidence="3" id="KW-1003">Cell membrane</keyword>
<dbReference type="OrthoDB" id="153510at2"/>
<keyword evidence="5 12" id="KW-1133">Transmembrane helix</keyword>
<dbReference type="InterPro" id="IPR041916">
    <property type="entry name" value="Anti_sigma_zinc_sf"/>
</dbReference>
<gene>
    <name evidence="14" type="ordered locus">Bcav_3433</name>
</gene>
<evidence type="ECO:0000256" key="4">
    <source>
        <dbReference type="ARBA" id="ARBA00022692"/>
    </source>
</evidence>
<evidence type="ECO:0000259" key="13">
    <source>
        <dbReference type="Pfam" id="PF10099"/>
    </source>
</evidence>
<evidence type="ECO:0000256" key="3">
    <source>
        <dbReference type="ARBA" id="ARBA00022475"/>
    </source>
</evidence>
<accession>C5C250</accession>
<dbReference type="GO" id="GO:0005886">
    <property type="term" value="C:plasma membrane"/>
    <property type="evidence" value="ECO:0007669"/>
    <property type="project" value="UniProtKB-SubCell"/>
</dbReference>
<sequence length="267" mass="27093">MSKEDEPVDPSERGGGDGGHRHDLGAWALGALDDVERAAVDRAVRADPELAEEARVLRETAAELAWSSSAPPPPDLRRAVLDRVASTEQDPAPGASTSASESRGVDGAPGSAGPRPVRRRSAARWLAAAAAVAIAIAVPTVVAVRESQRAARAEEQVAAISEALTTPGAELVASDVSGGGRAVAVVSPSEALFTATELPQLDGEVYQLWLVDPAGARSAGVLEVRDGAVSATTQDVRAGDALAVTVEPPGGSDAPTSDPLVVLATEG</sequence>
<evidence type="ECO:0000256" key="8">
    <source>
        <dbReference type="ARBA" id="ARBA00023163"/>
    </source>
</evidence>
<dbReference type="eggNOG" id="COG5343">
    <property type="taxonomic scope" value="Bacteria"/>
</dbReference>
<dbReference type="PANTHER" id="PTHR37461:SF1">
    <property type="entry name" value="ANTI-SIGMA-K FACTOR RSKA"/>
    <property type="match status" value="1"/>
</dbReference>
<dbReference type="InterPro" id="IPR051474">
    <property type="entry name" value="Anti-sigma-K/W_factor"/>
</dbReference>
<comment type="subcellular location">
    <subcellularLocation>
        <location evidence="2">Cell membrane</location>
    </subcellularLocation>
    <subcellularLocation>
        <location evidence="1">Membrane</location>
        <topology evidence="1">Single-pass membrane protein</topology>
    </subcellularLocation>
</comment>
<dbReference type="PANTHER" id="PTHR37461">
    <property type="entry name" value="ANTI-SIGMA-K FACTOR RSKA"/>
    <property type="match status" value="1"/>
</dbReference>
<evidence type="ECO:0000256" key="12">
    <source>
        <dbReference type="SAM" id="Phobius"/>
    </source>
</evidence>
<protein>
    <recommendedName>
        <fullName evidence="10">Regulator of SigK</fullName>
    </recommendedName>
    <alternativeName>
        <fullName evidence="9">Sigma-K anti-sigma factor RskA</fullName>
    </alternativeName>
</protein>
<keyword evidence="15" id="KW-1185">Reference proteome</keyword>
<dbReference type="HOGENOM" id="CLU_075802_1_0_11"/>
<name>C5C250_BEUC1</name>
<evidence type="ECO:0000256" key="10">
    <source>
        <dbReference type="ARBA" id="ARBA00030803"/>
    </source>
</evidence>
<keyword evidence="4 12" id="KW-0812">Transmembrane</keyword>
<reference evidence="14 15" key="1">
    <citation type="journal article" date="2009" name="Stand. Genomic Sci.">
        <title>Complete genome sequence of Beutenbergia cavernae type strain (HKI 0122).</title>
        <authorList>
            <person name="Land M."/>
            <person name="Pukall R."/>
            <person name="Abt B."/>
            <person name="Goker M."/>
            <person name="Rohde M."/>
            <person name="Glavina Del Rio T."/>
            <person name="Tice H."/>
            <person name="Copeland A."/>
            <person name="Cheng J.F."/>
            <person name="Lucas S."/>
            <person name="Chen F."/>
            <person name="Nolan M."/>
            <person name="Bruce D."/>
            <person name="Goodwin L."/>
            <person name="Pitluck S."/>
            <person name="Ivanova N."/>
            <person name="Mavromatis K."/>
            <person name="Ovchinnikova G."/>
            <person name="Pati A."/>
            <person name="Chen A."/>
            <person name="Palaniappan K."/>
            <person name="Hauser L."/>
            <person name="Chang Y.J."/>
            <person name="Jefferies C.C."/>
            <person name="Saunders E."/>
            <person name="Brettin T."/>
            <person name="Detter J.C."/>
            <person name="Han C."/>
            <person name="Chain P."/>
            <person name="Bristow J."/>
            <person name="Eisen J.A."/>
            <person name="Markowitz V."/>
            <person name="Hugenholtz P."/>
            <person name="Kyrpides N.C."/>
            <person name="Klenk H.P."/>
            <person name="Lapidus A."/>
        </authorList>
    </citation>
    <scope>NUCLEOTIDE SEQUENCE [LARGE SCALE GENOMIC DNA]</scope>
    <source>
        <strain evidence="15">ATCC BAA-8 / DSM 12333 / NBRC 16432</strain>
    </source>
</reference>
<dbReference type="Proteomes" id="UP000007962">
    <property type="component" value="Chromosome"/>
</dbReference>
<feature type="transmembrane region" description="Helical" evidence="12">
    <location>
        <begin position="125"/>
        <end position="144"/>
    </location>
</feature>
<evidence type="ECO:0000256" key="9">
    <source>
        <dbReference type="ARBA" id="ARBA00029829"/>
    </source>
</evidence>
<dbReference type="GO" id="GO:0006417">
    <property type="term" value="P:regulation of translation"/>
    <property type="evidence" value="ECO:0007669"/>
    <property type="project" value="TreeGrafter"/>
</dbReference>